<dbReference type="AlphaFoldDB" id="A0A1W2G8G8"/>
<keyword evidence="3 6" id="KW-0812">Transmembrane</keyword>
<evidence type="ECO:0000313" key="10">
    <source>
        <dbReference type="Proteomes" id="UP000192472"/>
    </source>
</evidence>
<dbReference type="STRING" id="692418.SAMN04488029_1261"/>
<feature type="transmembrane region" description="Helical" evidence="6">
    <location>
        <begin position="360"/>
        <end position="381"/>
    </location>
</feature>
<feature type="domain" description="ABC3 transporter permease C-terminal" evidence="7">
    <location>
        <begin position="754"/>
        <end position="867"/>
    </location>
</feature>
<evidence type="ECO:0000256" key="1">
    <source>
        <dbReference type="ARBA" id="ARBA00004651"/>
    </source>
</evidence>
<keyword evidence="4 6" id="KW-1133">Transmembrane helix</keyword>
<name>A0A1W2G8G8_REIFA</name>
<sequence>MQQSAPNPPRLASRILHLMLKSDLYEEVSGDLYEQFLHTLENQDSKKAKLNYWYQVLNYVRPFALKKTKSKHSNHTIMLRSYLLIAIRNLTKHRFHNSLNILSLAIGFAACLAIYLFIQDEKSFDQHAQKNHIYRLCEVQSFPGTKVQNVALSMPGMGPAFITDFPEVEKYMRIWGRGKRIWRKDGIPHPVDQVVSADSTFLEMFDFRLIAGDRSTALNEPYSILLTEQVAQSIFGQVDVIGETLEMDNDLYKVTGILADIPENSHLQFKVVISITSITSEDPEFNNKWGGNFLVTYLQLTPDADLANMAERYPAYLDKNSGREDINDYYKLYLQPLPEVHLASTDTEHDYLNYRKFNGAYLDVFSLVGLFILIIASVNFMNLTVARASTRVKEVGVRKSIGANKVQLFWQFIVESLLMTSCAFVLSLVISWVGLDFLNQVIDRQLAIETVLVNHTVLLSMLGIVILLGVLTGLYPSLYMTKFNPATILRGGEKKEGKSILRSTLIIIQFSLAIAMIVATLAVLDQLNFMKNKDIGFNKSHILLVDMDKTANDKYDLLKQKLLENNNVLGVTASGQRLGNNFHQWGAKVESDSGIVTFTPSNVNVHFDYLDVYEIDLIAGRNFDEARKTDHGLAFIINEACAKEMGATDPVGMQMGHSWYPDDSLGHVIGLTKDFNFNSLHHRVNTLALVIHTDWGYDEMSIKLNGNNIQSGLNHLEQVWQETIPEYPLEYAFLEDHINDLYKTDQQMSAVISIIAFLSIFIGGMGLFGLSALTTERRMKEIGVRKVLGASISELFLTLSKHFATLIVISFTISAPITYILLSQWLENFAFRSTLSIGLFGMAGVVSLLIALITISYHIIKAARTNPVESLRYE</sequence>
<dbReference type="GO" id="GO:0022857">
    <property type="term" value="F:transmembrane transporter activity"/>
    <property type="evidence" value="ECO:0007669"/>
    <property type="project" value="TreeGrafter"/>
</dbReference>
<dbReference type="EMBL" id="FWYF01000001">
    <property type="protein sequence ID" value="SMD32901.1"/>
    <property type="molecule type" value="Genomic_DNA"/>
</dbReference>
<comment type="subcellular location">
    <subcellularLocation>
        <location evidence="1">Cell membrane</location>
        <topology evidence="1">Multi-pass membrane protein</topology>
    </subcellularLocation>
</comment>
<organism evidence="9 10">
    <name type="scientific">Reichenbachiella faecimaris</name>
    <dbReference type="NCBI Taxonomy" id="692418"/>
    <lineage>
        <taxon>Bacteria</taxon>
        <taxon>Pseudomonadati</taxon>
        <taxon>Bacteroidota</taxon>
        <taxon>Cytophagia</taxon>
        <taxon>Cytophagales</taxon>
        <taxon>Reichenbachiellaceae</taxon>
        <taxon>Reichenbachiella</taxon>
    </lineage>
</organism>
<evidence type="ECO:0000313" key="9">
    <source>
        <dbReference type="EMBL" id="SMD32901.1"/>
    </source>
</evidence>
<dbReference type="InterPro" id="IPR050250">
    <property type="entry name" value="Macrolide_Exporter_MacB"/>
</dbReference>
<keyword evidence="2" id="KW-1003">Cell membrane</keyword>
<evidence type="ECO:0000256" key="5">
    <source>
        <dbReference type="ARBA" id="ARBA00023136"/>
    </source>
</evidence>
<dbReference type="PANTHER" id="PTHR30572:SF18">
    <property type="entry name" value="ABC-TYPE MACROLIDE FAMILY EXPORT SYSTEM PERMEASE COMPONENT 2"/>
    <property type="match status" value="1"/>
</dbReference>
<dbReference type="Pfam" id="PF02687">
    <property type="entry name" value="FtsX"/>
    <property type="match status" value="2"/>
</dbReference>
<keyword evidence="10" id="KW-1185">Reference proteome</keyword>
<dbReference type="NCBIfam" id="NF038404">
    <property type="entry name" value="perm_prefix_2"/>
    <property type="match status" value="1"/>
</dbReference>
<feature type="domain" description="ABC3 transporter permease C-terminal" evidence="7">
    <location>
        <begin position="367"/>
        <end position="485"/>
    </location>
</feature>
<protein>
    <submittedName>
        <fullName evidence="9">Putative ABC transport system permease protein</fullName>
    </submittedName>
</protein>
<proteinExistence type="predicted"/>
<reference evidence="9 10" key="1">
    <citation type="submission" date="2017-04" db="EMBL/GenBank/DDBJ databases">
        <authorList>
            <person name="Afonso C.L."/>
            <person name="Miller P.J."/>
            <person name="Scott M.A."/>
            <person name="Spackman E."/>
            <person name="Goraichik I."/>
            <person name="Dimitrov K.M."/>
            <person name="Suarez D.L."/>
            <person name="Swayne D.E."/>
        </authorList>
    </citation>
    <scope>NUCLEOTIDE SEQUENCE [LARGE SCALE GENOMIC DNA]</scope>
    <source>
        <strain evidence="9 10">DSM 26133</strain>
    </source>
</reference>
<feature type="transmembrane region" description="Helical" evidence="6">
    <location>
        <begin position="748"/>
        <end position="770"/>
    </location>
</feature>
<gene>
    <name evidence="9" type="ORF">SAMN04488029_1261</name>
</gene>
<dbReference type="PANTHER" id="PTHR30572">
    <property type="entry name" value="MEMBRANE COMPONENT OF TRANSPORTER-RELATED"/>
    <property type="match status" value="1"/>
</dbReference>
<feature type="transmembrane region" description="Helical" evidence="6">
    <location>
        <begin position="455"/>
        <end position="479"/>
    </location>
</feature>
<dbReference type="OrthoDB" id="5933722at2"/>
<dbReference type="GO" id="GO:0005886">
    <property type="term" value="C:plasma membrane"/>
    <property type="evidence" value="ECO:0007669"/>
    <property type="project" value="UniProtKB-SubCell"/>
</dbReference>
<keyword evidence="5 6" id="KW-0472">Membrane</keyword>
<dbReference type="InterPro" id="IPR003838">
    <property type="entry name" value="ABC3_permease_C"/>
</dbReference>
<dbReference type="Pfam" id="PF12704">
    <property type="entry name" value="MacB_PCD"/>
    <property type="match status" value="1"/>
</dbReference>
<dbReference type="InterPro" id="IPR047699">
    <property type="entry name" value="Permease_put_prefix"/>
</dbReference>
<evidence type="ECO:0000259" key="8">
    <source>
        <dbReference type="Pfam" id="PF12704"/>
    </source>
</evidence>
<evidence type="ECO:0000259" key="7">
    <source>
        <dbReference type="Pfam" id="PF02687"/>
    </source>
</evidence>
<dbReference type="Proteomes" id="UP000192472">
    <property type="component" value="Unassembled WGS sequence"/>
</dbReference>
<feature type="transmembrane region" description="Helical" evidence="6">
    <location>
        <begin position="408"/>
        <end position="435"/>
    </location>
</feature>
<feature type="transmembrane region" description="Helical" evidence="6">
    <location>
        <begin position="803"/>
        <end position="822"/>
    </location>
</feature>
<dbReference type="RefSeq" id="WP_084371536.1">
    <property type="nucleotide sequence ID" value="NZ_FWYF01000001.1"/>
</dbReference>
<evidence type="ECO:0000256" key="6">
    <source>
        <dbReference type="SAM" id="Phobius"/>
    </source>
</evidence>
<feature type="transmembrane region" description="Helical" evidence="6">
    <location>
        <begin position="500"/>
        <end position="524"/>
    </location>
</feature>
<feature type="transmembrane region" description="Helical" evidence="6">
    <location>
        <begin position="98"/>
        <end position="118"/>
    </location>
</feature>
<feature type="domain" description="MacB-like periplasmic core" evidence="8">
    <location>
        <begin position="99"/>
        <end position="312"/>
    </location>
</feature>
<evidence type="ECO:0000256" key="2">
    <source>
        <dbReference type="ARBA" id="ARBA00022475"/>
    </source>
</evidence>
<evidence type="ECO:0000256" key="3">
    <source>
        <dbReference type="ARBA" id="ARBA00022692"/>
    </source>
</evidence>
<evidence type="ECO:0000256" key="4">
    <source>
        <dbReference type="ARBA" id="ARBA00022989"/>
    </source>
</evidence>
<accession>A0A1W2G8G8</accession>
<feature type="transmembrane region" description="Helical" evidence="6">
    <location>
        <begin position="834"/>
        <end position="860"/>
    </location>
</feature>
<dbReference type="InterPro" id="IPR025857">
    <property type="entry name" value="MacB_PCD"/>
</dbReference>